<evidence type="ECO:0008006" key="3">
    <source>
        <dbReference type="Google" id="ProtNLM"/>
    </source>
</evidence>
<sequence>MGTITQRVRKDGSIWHTAQIRLKQGGATMFTEAKTLDRKQAAKSWLKKRERKLAQLGQRRPHELRLYPRLQNA</sequence>
<gene>
    <name evidence="1" type="ordered locus">Rmet_1990</name>
</gene>
<keyword evidence="2" id="KW-1185">Reference proteome</keyword>
<dbReference type="EMBL" id="CP000352">
    <property type="protein sequence ID" value="ABF08869.1"/>
    <property type="molecule type" value="Genomic_DNA"/>
</dbReference>
<proteinExistence type="predicted"/>
<dbReference type="Proteomes" id="UP000002429">
    <property type="component" value="Chromosome"/>
</dbReference>
<evidence type="ECO:0000313" key="1">
    <source>
        <dbReference type="EMBL" id="ABF08869.1"/>
    </source>
</evidence>
<protein>
    <recommendedName>
        <fullName evidence="3">Integrase</fullName>
    </recommendedName>
</protein>
<evidence type="ECO:0000313" key="2">
    <source>
        <dbReference type="Proteomes" id="UP000002429"/>
    </source>
</evidence>
<accession>Q1LLV7</accession>
<dbReference type="AlphaFoldDB" id="Q1LLV7"/>
<dbReference type="HOGENOM" id="CLU_2702161_0_0_4"/>
<dbReference type="STRING" id="266264.Rmet_1990"/>
<dbReference type="KEGG" id="rme:Rmet_1990"/>
<reference evidence="2" key="1">
    <citation type="journal article" date="2010" name="PLoS ONE">
        <title>The complete genome sequence of Cupriavidus metallidurans strain CH34, a master survivalist in harsh and anthropogenic environments.</title>
        <authorList>
            <person name="Janssen P.J."/>
            <person name="Van Houdt R."/>
            <person name="Moors H."/>
            <person name="Monsieurs P."/>
            <person name="Morin N."/>
            <person name="Michaux A."/>
            <person name="Benotmane M.A."/>
            <person name="Leys N."/>
            <person name="Vallaeys T."/>
            <person name="Lapidus A."/>
            <person name="Monchy S."/>
            <person name="Medigue C."/>
            <person name="Taghavi S."/>
            <person name="McCorkle S."/>
            <person name="Dunn J."/>
            <person name="van der Lelie D."/>
            <person name="Mergeay M."/>
        </authorList>
    </citation>
    <scope>NUCLEOTIDE SEQUENCE [LARGE SCALE GENOMIC DNA]</scope>
    <source>
        <strain evidence="2">ATCC 43123 / DSM 2839 / NBRC 102507 / CH34</strain>
    </source>
</reference>
<name>Q1LLV7_CUPMC</name>
<organism evidence="1 2">
    <name type="scientific">Cupriavidus metallidurans (strain ATCC 43123 / DSM 2839 / NBRC 102507 / CH34)</name>
    <name type="common">Ralstonia metallidurans</name>
    <dbReference type="NCBI Taxonomy" id="266264"/>
    <lineage>
        <taxon>Bacteria</taxon>
        <taxon>Pseudomonadati</taxon>
        <taxon>Pseudomonadota</taxon>
        <taxon>Betaproteobacteria</taxon>
        <taxon>Burkholderiales</taxon>
        <taxon>Burkholderiaceae</taxon>
        <taxon>Cupriavidus</taxon>
    </lineage>
</organism>